<dbReference type="Gene3D" id="1.10.260.40">
    <property type="entry name" value="lambda repressor-like DNA-binding domains"/>
    <property type="match status" value="1"/>
</dbReference>
<feature type="region of interest" description="Disordered" evidence="1">
    <location>
        <begin position="1"/>
        <end position="35"/>
    </location>
</feature>
<evidence type="ECO:0000313" key="2">
    <source>
        <dbReference type="EMBL" id="KMO82674.1"/>
    </source>
</evidence>
<dbReference type="Proteomes" id="UP000036513">
    <property type="component" value="Unassembled WGS sequence"/>
</dbReference>
<feature type="compositionally biased region" description="Pro residues" evidence="1">
    <location>
        <begin position="7"/>
        <end position="16"/>
    </location>
</feature>
<name>A0A0J6WJA8_9MYCO</name>
<dbReference type="InterPro" id="IPR010982">
    <property type="entry name" value="Lambda_DNA-bd_dom_sf"/>
</dbReference>
<dbReference type="STRING" id="37916.MCHLDSM_01297"/>
<dbReference type="PATRIC" id="fig|37916.4.peg.1188"/>
<sequence>MERWGVPDPPAQPPRRPSAGSPRATNFTASLPSPGFSAAFQALTGRKLRELGGRWLQRPQRERQAEAARRATTEMANRIEKQSGRRPADSTIRRSARTNRTPRGLDPTVSDRQTRIDAAGGVKALAQLLGVSQYAVRRWRDLGRPLVPGALTVIADVEGVLVVNGEEYPRDLSVTIDIYPPAADDIRIAYALGDLDYIAELLGPEIAEQVDWEGEADREYVVTGITDITLH</sequence>
<keyword evidence="3" id="KW-1185">Reference proteome</keyword>
<dbReference type="GO" id="GO:0003677">
    <property type="term" value="F:DNA binding"/>
    <property type="evidence" value="ECO:0007669"/>
    <property type="project" value="InterPro"/>
</dbReference>
<accession>A0A0J6WJA8</accession>
<comment type="caution">
    <text evidence="2">The sequence shown here is derived from an EMBL/GenBank/DDBJ whole genome shotgun (WGS) entry which is preliminary data.</text>
</comment>
<gene>
    <name evidence="2" type="ORF">MCHLDSM_01297</name>
</gene>
<evidence type="ECO:0000256" key="1">
    <source>
        <dbReference type="SAM" id="MobiDB-lite"/>
    </source>
</evidence>
<feature type="region of interest" description="Disordered" evidence="1">
    <location>
        <begin position="69"/>
        <end position="110"/>
    </location>
</feature>
<protein>
    <submittedName>
        <fullName evidence="2">Uncharacterized protein</fullName>
    </submittedName>
</protein>
<dbReference type="EMBL" id="JYNL01000009">
    <property type="protein sequence ID" value="KMO82674.1"/>
    <property type="molecule type" value="Genomic_DNA"/>
</dbReference>
<reference evidence="2 3" key="1">
    <citation type="journal article" date="2015" name="Genome Biol. Evol.">
        <title>Characterization of Three Mycobacterium spp. with Potential Use in Bioremediation by Genome Sequencing and Comparative Genomics.</title>
        <authorList>
            <person name="Das S."/>
            <person name="Pettersson B.M."/>
            <person name="Behra P.R."/>
            <person name="Ramesh M."/>
            <person name="Dasgupta S."/>
            <person name="Bhattacharya A."/>
            <person name="Kirsebom L.A."/>
        </authorList>
    </citation>
    <scope>NUCLEOTIDE SEQUENCE [LARGE SCALE GENOMIC DNA]</scope>
    <source>
        <strain evidence="2 3">DSM 43826</strain>
    </source>
</reference>
<evidence type="ECO:0000313" key="3">
    <source>
        <dbReference type="Proteomes" id="UP000036513"/>
    </source>
</evidence>
<organism evidence="2 3">
    <name type="scientific">Mycolicibacterium chlorophenolicum</name>
    <dbReference type="NCBI Taxonomy" id="37916"/>
    <lineage>
        <taxon>Bacteria</taxon>
        <taxon>Bacillati</taxon>
        <taxon>Actinomycetota</taxon>
        <taxon>Actinomycetes</taxon>
        <taxon>Mycobacteriales</taxon>
        <taxon>Mycobacteriaceae</taxon>
        <taxon>Mycolicibacterium</taxon>
    </lineage>
</organism>
<feature type="compositionally biased region" description="Basic and acidic residues" evidence="1">
    <location>
        <begin position="69"/>
        <end position="92"/>
    </location>
</feature>
<proteinExistence type="predicted"/>
<dbReference type="AlphaFoldDB" id="A0A0J6WJA8"/>